<feature type="compositionally biased region" description="Polar residues" evidence="1">
    <location>
        <begin position="88"/>
        <end position="100"/>
    </location>
</feature>
<feature type="compositionally biased region" description="Pro residues" evidence="1">
    <location>
        <begin position="1028"/>
        <end position="1038"/>
    </location>
</feature>
<feature type="compositionally biased region" description="Low complexity" evidence="1">
    <location>
        <begin position="337"/>
        <end position="348"/>
    </location>
</feature>
<protein>
    <submittedName>
        <fullName evidence="2">Uncharacterized protein</fullName>
    </submittedName>
</protein>
<evidence type="ECO:0000313" key="3">
    <source>
        <dbReference type="Proteomes" id="UP000674318"/>
    </source>
</evidence>
<feature type="region of interest" description="Disordered" evidence="1">
    <location>
        <begin position="984"/>
        <end position="1041"/>
    </location>
</feature>
<evidence type="ECO:0000256" key="1">
    <source>
        <dbReference type="SAM" id="MobiDB-lite"/>
    </source>
</evidence>
<dbReference type="EMBL" id="JAFJZO010000009">
    <property type="protein sequence ID" value="KAG5510577.1"/>
    <property type="molecule type" value="Genomic_DNA"/>
</dbReference>
<dbReference type="KEGG" id="phet:94292899"/>
<feature type="region of interest" description="Disordered" evidence="1">
    <location>
        <begin position="220"/>
        <end position="348"/>
    </location>
</feature>
<feature type="region of interest" description="Disordered" evidence="1">
    <location>
        <begin position="557"/>
        <end position="616"/>
    </location>
</feature>
<organism evidence="2 3">
    <name type="scientific">Porcisia hertigi</name>
    <dbReference type="NCBI Taxonomy" id="2761500"/>
    <lineage>
        <taxon>Eukaryota</taxon>
        <taxon>Discoba</taxon>
        <taxon>Euglenozoa</taxon>
        <taxon>Kinetoplastea</taxon>
        <taxon>Metakinetoplastina</taxon>
        <taxon>Trypanosomatida</taxon>
        <taxon>Trypanosomatidae</taxon>
        <taxon>Leishmaniinae</taxon>
        <taxon>Porcisia</taxon>
    </lineage>
</organism>
<dbReference type="RefSeq" id="XP_067759181.1">
    <property type="nucleotide sequence ID" value="XM_067902822.1"/>
</dbReference>
<feature type="compositionally biased region" description="Low complexity" evidence="1">
    <location>
        <begin position="101"/>
        <end position="122"/>
    </location>
</feature>
<proteinExistence type="predicted"/>
<feature type="compositionally biased region" description="Pro residues" evidence="1">
    <location>
        <begin position="993"/>
        <end position="1005"/>
    </location>
</feature>
<sequence length="1101" mass="114331">MPSSETDNSNAKKGDEVGASMPSDTMVNAGTNASSGRGLKGWRDRLMNWRNSSNSSIDSGADGRGGGDTPASAPVASDVPAEKVKAPDQQSTDGGKLSTTAPSANDLAPAAAEAEGSKANAASINPSPARPMNIWLRRALERQAESAIAEAIRDGKPIPEAAVATLAHVASGVPAATPAEAVAAEAEVSAAAPLAKAPHTTTAAPQTNFAELMRQHREGLLPPTAQPPVKATRVIKRPKATEPPASVVTPAMEEKSPTPISNQKHPESGCGQPHAAPSLSEPEKAAAGEEGGSAQTTSLKGADSVATPSAAAPVHQAAVRKRTKAANNASVKCTQDTSAATPVAATPTHVTTVKGRASLEELRARRNRTTAGGSGSHHNTSVPGEGGAGGASSSSPVGGYSQHDEYNDSALDAVSRLLLRYCLGSRTTATTPSMVEAADGVGEPLSSAEPPAARTAESLPTTAQTTTELAFFDELMGLCGSNSLTPASLELLRELFQHVRVLHRPANVSCAGKRGESDDAQATTDAELDAEAYRVAARRREYVQQVIMVLLNRLKHMKTQEQQRRTQRGGEAAEAAAAPAALSAPPQPVIGHDAPLSTLPSCNPQHQSRVRDPEERKMASAAAYTTTVTDYCYPNPYAHLTVFSEHQPVAPPLDWPLSFYSRTAGTYCDPYGHYASSNLDSNSSVAARLVASPFPGAFPIIPPPATTDTSAERDDRELQELFRIIRAQLTQPVNTKPPRIMSTIGSGVELDGNLSGTAPVEVSQAERAVLRHVQIDFKRHMEQQRQQQTVSAVVAADAPSLLSPLPQTASTPPTASLIAPEPSCMHATTGAALDIADFSAAGVAAGTTRGVAAVACADSDRCPHHDTSLLDSAKSKQGKGGDAGKSSSARRTTATTQEESAVAAEMAPLKPHATILSFNATPFVPGGARVGTHASTATAIMPPTATSDSTLTKTTFNYNAKPFLPSGSANSPMMMAPQKQKQMNAAAQAFVPQQPPQPPQPPQPFPSSATSFSVSGSMPLNASRPSLPVMPPPPPPPGSAADPWASYEMFARWRDMMETYYQSMFATHNAAAVATGTSPSFTAAGGGPAPLAMMMTPPRSA</sequence>
<name>A0A836LJA2_9TRYP</name>
<accession>A0A836LJA2</accession>
<feature type="region of interest" description="Disordered" evidence="1">
    <location>
        <begin position="1"/>
        <end position="129"/>
    </location>
</feature>
<feature type="region of interest" description="Disordered" evidence="1">
    <location>
        <begin position="367"/>
        <end position="403"/>
    </location>
</feature>
<feature type="region of interest" description="Disordered" evidence="1">
    <location>
        <begin position="863"/>
        <end position="903"/>
    </location>
</feature>
<dbReference type="Proteomes" id="UP000674318">
    <property type="component" value="Unassembled WGS sequence"/>
</dbReference>
<dbReference type="OrthoDB" id="267967at2759"/>
<gene>
    <name evidence="2" type="ORF">JKF63_06874</name>
</gene>
<feature type="compositionally biased region" description="Low complexity" evidence="1">
    <location>
        <begin position="70"/>
        <end position="79"/>
    </location>
</feature>
<feature type="compositionally biased region" description="Polar residues" evidence="1">
    <location>
        <begin position="598"/>
        <end position="607"/>
    </location>
</feature>
<evidence type="ECO:0000313" key="2">
    <source>
        <dbReference type="EMBL" id="KAG5510577.1"/>
    </source>
</evidence>
<reference evidence="2 3" key="1">
    <citation type="submission" date="2021-02" db="EMBL/GenBank/DDBJ databases">
        <title>Porcisia hertigi Genome sequencing and assembly.</title>
        <authorList>
            <person name="Almutairi H."/>
            <person name="Gatherer D."/>
        </authorList>
    </citation>
    <scope>NUCLEOTIDE SEQUENCE [LARGE SCALE GENOMIC DNA]</scope>
    <source>
        <strain evidence="2 3">C119</strain>
    </source>
</reference>
<feature type="compositionally biased region" description="Polar residues" evidence="1">
    <location>
        <begin position="49"/>
        <end position="58"/>
    </location>
</feature>
<keyword evidence="3" id="KW-1185">Reference proteome</keyword>
<comment type="caution">
    <text evidence="2">The sequence shown here is derived from an EMBL/GenBank/DDBJ whole genome shotgun (WGS) entry which is preliminary data.</text>
</comment>
<feature type="compositionally biased region" description="Polar residues" evidence="1">
    <location>
        <begin position="22"/>
        <end position="35"/>
    </location>
</feature>
<dbReference type="AlphaFoldDB" id="A0A836LJA2"/>
<feature type="compositionally biased region" description="Polar residues" evidence="1">
    <location>
        <begin position="1007"/>
        <end position="1020"/>
    </location>
</feature>
<feature type="compositionally biased region" description="Low complexity" evidence="1">
    <location>
        <begin position="569"/>
        <end position="584"/>
    </location>
</feature>
<feature type="compositionally biased region" description="Low complexity" evidence="1">
    <location>
        <begin position="884"/>
        <end position="901"/>
    </location>
</feature>
<feature type="compositionally biased region" description="Polar residues" evidence="1">
    <location>
        <begin position="325"/>
        <end position="336"/>
    </location>
</feature>
<feature type="region of interest" description="Disordered" evidence="1">
    <location>
        <begin position="441"/>
        <end position="460"/>
    </location>
</feature>
<dbReference type="GeneID" id="94292899"/>